<reference evidence="2 3" key="1">
    <citation type="submission" date="2018-06" db="EMBL/GenBank/DDBJ databases">
        <title>Complete Genomes of Monosporascus.</title>
        <authorList>
            <person name="Robinson A.J."/>
            <person name="Natvig D.O."/>
        </authorList>
    </citation>
    <scope>NUCLEOTIDE SEQUENCE [LARGE SCALE GENOMIC DNA]</scope>
    <source>
        <strain evidence="2 3">CBS 110550</strain>
    </source>
</reference>
<dbReference type="Proteomes" id="UP000293360">
    <property type="component" value="Unassembled WGS sequence"/>
</dbReference>
<dbReference type="AlphaFoldDB" id="A0A4Q4TW64"/>
<proteinExistence type="predicted"/>
<comment type="caution">
    <text evidence="2">The sequence shown here is derived from an EMBL/GenBank/DDBJ whole genome shotgun (WGS) entry which is preliminary data.</text>
</comment>
<dbReference type="OrthoDB" id="4776590at2759"/>
<evidence type="ECO:0000256" key="1">
    <source>
        <dbReference type="SAM" id="MobiDB-lite"/>
    </source>
</evidence>
<keyword evidence="3" id="KW-1185">Reference proteome</keyword>
<gene>
    <name evidence="2" type="ORF">DL764_000680</name>
</gene>
<name>A0A4Q4TW64_9PEZI</name>
<accession>A0A4Q4TW64</accession>
<dbReference type="EMBL" id="QJNU01000018">
    <property type="protein sequence ID" value="RYP10497.1"/>
    <property type="molecule type" value="Genomic_DNA"/>
</dbReference>
<feature type="compositionally biased region" description="Basic and acidic residues" evidence="1">
    <location>
        <begin position="336"/>
        <end position="345"/>
    </location>
</feature>
<evidence type="ECO:0000313" key="3">
    <source>
        <dbReference type="Proteomes" id="UP000293360"/>
    </source>
</evidence>
<feature type="region of interest" description="Disordered" evidence="1">
    <location>
        <begin position="219"/>
        <end position="261"/>
    </location>
</feature>
<protein>
    <submittedName>
        <fullName evidence="2">Uncharacterized protein</fullName>
    </submittedName>
</protein>
<dbReference type="STRING" id="155417.A0A4Q4TW64"/>
<feature type="region of interest" description="Disordered" evidence="1">
    <location>
        <begin position="334"/>
        <end position="383"/>
    </location>
</feature>
<organism evidence="2 3">
    <name type="scientific">Monosporascus ibericus</name>
    <dbReference type="NCBI Taxonomy" id="155417"/>
    <lineage>
        <taxon>Eukaryota</taxon>
        <taxon>Fungi</taxon>
        <taxon>Dikarya</taxon>
        <taxon>Ascomycota</taxon>
        <taxon>Pezizomycotina</taxon>
        <taxon>Sordariomycetes</taxon>
        <taxon>Xylariomycetidae</taxon>
        <taxon>Xylariales</taxon>
        <taxon>Xylariales incertae sedis</taxon>
        <taxon>Monosporascus</taxon>
    </lineage>
</organism>
<sequence length="383" mass="42953">MEVEAVRPARDATPEARYQHWLDVVDLLEQTQATQFLPEEEAEDDAVKPEDPGADPRARAVFLTQCMEFMNENGGRLGDSFFEICRHHERLNRAPFTSLDKRIFEHLVAMTFLLHECDPGPHQAWNNGDLESNEAFEDTFNEFLKQADDPRENNDTRRHFIRQSRAPLERAFDSLRLPKLLAEVPEDFFDEKAIPTYIDSLPNSAEFSYGRNGGPGFLSVKSKLGGEPTPNEQAGVQDASKKRDIPAAGERRRRKRARRANGYTMTLANADEDITLIQTLVGFRAQDDLPDLGRIVTPTIRYRADIFQRYLGTISRKLKVIHSAYYAPDAPWSKVAGEENDKEGEGEGEERDAGGAVRKGPDGARITPQGSATGPSSHECPLG</sequence>
<evidence type="ECO:0000313" key="2">
    <source>
        <dbReference type="EMBL" id="RYP10497.1"/>
    </source>
</evidence>